<name>A0A7Y6NJJ0_9BURK</name>
<dbReference type="Proteomes" id="UP000529637">
    <property type="component" value="Unassembled WGS sequence"/>
</dbReference>
<gene>
    <name evidence="1" type="ORF">HQN59_00700</name>
</gene>
<accession>A0A7Y6NJJ0</accession>
<keyword evidence="2" id="KW-1185">Reference proteome</keyword>
<reference evidence="1 2" key="1">
    <citation type="submission" date="2020-06" db="EMBL/GenBank/DDBJ databases">
        <title>Schlegella sp. ID0723 isolated from air conditioner.</title>
        <authorList>
            <person name="Kim D.Y."/>
            <person name="Kim D.-U."/>
        </authorList>
    </citation>
    <scope>NUCLEOTIDE SEQUENCE [LARGE SCALE GENOMIC DNA]</scope>
    <source>
        <strain evidence="1 2">ID0723</strain>
    </source>
</reference>
<sequence>MSSSSAPPPRPFEAVRAVLEAKGFELDDFELKEDVVSPSDDWIDGRVLRIRCISTGEERIYATGEASAWLGVFLMDLGRGHYAAALRIDSDAPELDPSLRIDDVDDLRPALA</sequence>
<comment type="caution">
    <text evidence="1">The sequence shown here is derived from an EMBL/GenBank/DDBJ whole genome shotgun (WGS) entry which is preliminary data.</text>
</comment>
<dbReference type="EMBL" id="JABWMJ010000001">
    <property type="protein sequence ID" value="NUZ04269.1"/>
    <property type="molecule type" value="Genomic_DNA"/>
</dbReference>
<dbReference type="RefSeq" id="WP_176065095.1">
    <property type="nucleotide sequence ID" value="NZ_JABWMJ010000001.1"/>
</dbReference>
<proteinExistence type="predicted"/>
<evidence type="ECO:0000313" key="1">
    <source>
        <dbReference type="EMBL" id="NUZ04269.1"/>
    </source>
</evidence>
<dbReference type="AlphaFoldDB" id="A0A7Y6NJJ0"/>
<protein>
    <submittedName>
        <fullName evidence="1">Uncharacterized protein</fullName>
    </submittedName>
</protein>
<organism evidence="1 2">
    <name type="scientific">Piscinibacter koreensis</name>
    <dbReference type="NCBI Taxonomy" id="2742824"/>
    <lineage>
        <taxon>Bacteria</taxon>
        <taxon>Pseudomonadati</taxon>
        <taxon>Pseudomonadota</taxon>
        <taxon>Betaproteobacteria</taxon>
        <taxon>Burkholderiales</taxon>
        <taxon>Sphaerotilaceae</taxon>
        <taxon>Piscinibacter</taxon>
    </lineage>
</organism>
<evidence type="ECO:0000313" key="2">
    <source>
        <dbReference type="Proteomes" id="UP000529637"/>
    </source>
</evidence>